<feature type="compositionally biased region" description="Basic and acidic residues" evidence="1">
    <location>
        <begin position="907"/>
        <end position="920"/>
    </location>
</feature>
<keyword evidence="3" id="KW-1185">Reference proteome</keyword>
<gene>
    <name evidence="2" type="ORF">CCMP2556_LOCUS49382</name>
</gene>
<feature type="region of interest" description="Disordered" evidence="1">
    <location>
        <begin position="886"/>
        <end position="981"/>
    </location>
</feature>
<dbReference type="Proteomes" id="UP001642484">
    <property type="component" value="Unassembled WGS sequence"/>
</dbReference>
<sequence length="1357" mass="151304">MLAHSRTNLAAKARVFLQTLGLLVSFREALIELCQSVVSIHTDYGTERGLARIADYPLDTLLPYLHCPEEAANIGAATLDKGDLFEDGSFDSNAGRDVEVFAVDAQPVSTNVSFESSLEGPDMMHIIHNATNNLGDVVSSYNFVLDALKPVCSLLSGKESKQQLIEMCFNTPETFPYQDQIGAFNVSVHEERWNTIACGIEEVDALEPALRNHWSLSRFLGKGEAECCDQSVPVPRPSDNASPDATGVNLKAVDDALCSDLWWGSLKTLIPIAKIQRKAVDFVNGCPCHATCHLDTKEMEDFCRSCPLRGRRCAELASGDFFTMLQELFDTSATLLELQLPRGLSQDEVSQLMKDFQLARQHLIMTYVMKLSFWQEAPHVLCGLSHWDPNVRVRCLTKALASNCSHPKVLWLKRPEARRCVAEFIAGGGLWRDDSQLDPLRELALELRLMFTSAWRVEGQHARTKKVSTHAHHHSAPYISLAHRLPEIKELLLTRPEVAGQLADFMGDVSNGCSAARQLGFSEKLLWECGWISTKTFEKRKAGFSVIYHDDPYCKYSLELPRGLKQKRVSVQDSDLASPDLSDGSVELKRALALQDVQKEVSNFDRGTFFTMKMNVRALATLQSMLSHKRQALELEPQSAVEWEMQAGQTPRAVAGLSDKLGLTVPLADLLEGVGDGLAHEFVVASVLHAHPNRFHRTQVEGESCLSGAWVVQLHSIVHVDVGGKQVLASLSPGPPWILTDSGHARLLQCCVLTNEKPFLQRWRPGEPLHEEATAYQLVVALEKSGWYHAVITNKKHKLLKKEKHAHERGGSEKMWFTVEGTVSVSRYYLLALAYLVGVIAGKDITEVPYGVPDAAYKALLGMESDKKTFEGRGMKRAFLHVSDDNWPEPKKRAATRKKKATAASSSKDKELCLEEKAADSCEGEGEGDDLAVELSSPSGLSSSGEEEITDCMDDAREAVSPKSNPAVESEVAAAPSRPEPKSVFRDEYGWNVDHKITKTCGIDPACQAVLVEDQTAWCEAHQQYCVVNKPREKLGALVINNAGNCCQGWSSEGKRARKAHKSQYPLAVWLCQRKQLALDGQEDLFFQECTRHFDVESCLAGPLSSSHQVISLVVGPSELGWPTSRDRVLSAGISLRTLVWVGPTDPQKVEREFNYFFQRSCLLSGDVFFQEDEAVVQEWVDQKLLEKSHFGAKLSGERMWRKIFTPGQLQRLAAYRQLAPDHAGLDGTFICDLDHWPHSPGPDYGSFFPVLLRHGTIVNLNTKKIAMPRDRFLALGFHVSDKVSKKFRWPLADYVLSRSDRCVKSLTGNCQSLPCLLAWYLNLERREVCKVERPIKVELQQKEEKKINALQWLADE</sequence>
<comment type="caution">
    <text evidence="2">The sequence shown here is derived from an EMBL/GenBank/DDBJ whole genome shotgun (WGS) entry which is preliminary data.</text>
</comment>
<dbReference type="EMBL" id="CAXAMN010026750">
    <property type="protein sequence ID" value="CAK9105522.1"/>
    <property type="molecule type" value="Genomic_DNA"/>
</dbReference>
<feature type="compositionally biased region" description="Low complexity" evidence="1">
    <location>
        <begin position="934"/>
        <end position="944"/>
    </location>
</feature>
<proteinExistence type="predicted"/>
<name>A0ABP0RZK2_9DINO</name>
<accession>A0ABP0RZK2</accession>
<reference evidence="2 3" key="1">
    <citation type="submission" date="2024-02" db="EMBL/GenBank/DDBJ databases">
        <authorList>
            <person name="Chen Y."/>
            <person name="Shah S."/>
            <person name="Dougan E. K."/>
            <person name="Thang M."/>
            <person name="Chan C."/>
        </authorList>
    </citation>
    <scope>NUCLEOTIDE SEQUENCE [LARGE SCALE GENOMIC DNA]</scope>
</reference>
<evidence type="ECO:0000313" key="3">
    <source>
        <dbReference type="Proteomes" id="UP001642484"/>
    </source>
</evidence>
<protein>
    <submittedName>
        <fullName evidence="2">Uncharacterized protein</fullName>
    </submittedName>
</protein>
<organism evidence="2 3">
    <name type="scientific">Durusdinium trenchii</name>
    <dbReference type="NCBI Taxonomy" id="1381693"/>
    <lineage>
        <taxon>Eukaryota</taxon>
        <taxon>Sar</taxon>
        <taxon>Alveolata</taxon>
        <taxon>Dinophyceae</taxon>
        <taxon>Suessiales</taxon>
        <taxon>Symbiodiniaceae</taxon>
        <taxon>Durusdinium</taxon>
    </lineage>
</organism>
<evidence type="ECO:0000313" key="2">
    <source>
        <dbReference type="EMBL" id="CAK9105522.1"/>
    </source>
</evidence>
<evidence type="ECO:0000256" key="1">
    <source>
        <dbReference type="SAM" id="MobiDB-lite"/>
    </source>
</evidence>
<feature type="compositionally biased region" description="Acidic residues" evidence="1">
    <location>
        <begin position="922"/>
        <end position="932"/>
    </location>
</feature>